<accession>A0A139XBD3</accession>
<dbReference type="PROSITE" id="PS50077">
    <property type="entry name" value="HEAT_REPEAT"/>
    <property type="match status" value="1"/>
</dbReference>
<dbReference type="OrthoDB" id="511172at2"/>
<dbReference type="InterPro" id="IPR037883">
    <property type="entry name" value="Knr4/Smi1-like_sf"/>
</dbReference>
<protein>
    <recommendedName>
        <fullName evidence="5">Knr4/Smi1-like domain-containing protein</fullName>
    </recommendedName>
</protein>
<dbReference type="STRING" id="128403.WA1_18560"/>
<dbReference type="SMART" id="SM00860">
    <property type="entry name" value="SMI1_KNR4"/>
    <property type="match status" value="1"/>
</dbReference>
<dbReference type="Pfam" id="PF09346">
    <property type="entry name" value="SMI1_KNR4"/>
    <property type="match status" value="1"/>
</dbReference>
<keyword evidence="2" id="KW-0042">Antenna complex</keyword>
<dbReference type="AlphaFoldDB" id="A0A139XBD3"/>
<dbReference type="Gene3D" id="3.40.1580.10">
    <property type="entry name" value="SMI1/KNR4-like"/>
    <property type="match status" value="1"/>
</dbReference>
<dbReference type="InterPro" id="IPR011989">
    <property type="entry name" value="ARM-like"/>
</dbReference>
<evidence type="ECO:0000313" key="6">
    <source>
        <dbReference type="EMBL" id="KYC42010.1"/>
    </source>
</evidence>
<dbReference type="InterPro" id="IPR018958">
    <property type="entry name" value="Knr4/Smi1-like_dom"/>
</dbReference>
<evidence type="ECO:0000313" key="7">
    <source>
        <dbReference type="Proteomes" id="UP000076925"/>
    </source>
</evidence>
<comment type="caution">
    <text evidence="6">The sequence shown here is derived from an EMBL/GenBank/DDBJ whole genome shotgun (WGS) entry which is preliminary data.</text>
</comment>
<dbReference type="InterPro" id="IPR021133">
    <property type="entry name" value="HEAT_type_2"/>
</dbReference>
<dbReference type="GO" id="GO:0030089">
    <property type="term" value="C:phycobilisome"/>
    <property type="evidence" value="ECO:0007669"/>
    <property type="project" value="UniProtKB-KW"/>
</dbReference>
<evidence type="ECO:0000256" key="1">
    <source>
        <dbReference type="ARBA" id="ARBA00009299"/>
    </source>
</evidence>
<keyword evidence="3" id="KW-0605">Phycobilisome</keyword>
<dbReference type="Proteomes" id="UP000076925">
    <property type="component" value="Unassembled WGS sequence"/>
</dbReference>
<reference evidence="6 7" key="1">
    <citation type="journal article" date="2013" name="Genome Biol. Evol.">
        <title>Genomes of Stigonematalean cyanobacteria (subsection V) and the evolution of oxygenic photosynthesis from prokaryotes to plastids.</title>
        <authorList>
            <person name="Dagan T."/>
            <person name="Roettger M."/>
            <person name="Stucken K."/>
            <person name="Landan G."/>
            <person name="Koch R."/>
            <person name="Major P."/>
            <person name="Gould S.B."/>
            <person name="Goremykin V.V."/>
            <person name="Rippka R."/>
            <person name="Tandeau de Marsac N."/>
            <person name="Gugger M."/>
            <person name="Lockhart P.J."/>
            <person name="Allen J.F."/>
            <person name="Brune I."/>
            <person name="Maus I."/>
            <person name="Puhler A."/>
            <person name="Martin W.F."/>
        </authorList>
    </citation>
    <scope>NUCLEOTIDE SEQUENCE [LARGE SCALE GENOMIC DNA]</scope>
    <source>
        <strain evidence="6 7">PCC 7110</strain>
    </source>
</reference>
<dbReference type="GO" id="GO:0016829">
    <property type="term" value="F:lyase activity"/>
    <property type="evidence" value="ECO:0007669"/>
    <property type="project" value="UniProtKB-KW"/>
</dbReference>
<sequence length="305" mass="34761">MGTLTEALERIMNWQYKHQPEYAASFLPGLKTDEIESVEEELGFKLPKEIYDLYQWRNGTEEDTKALCFPSIQFLPLSRAIEYSQGCNEYIESGKEFVTQESEWYEISPLFVFIENNCNFCGVPLIDYQREKLPVVILLEASMPKIFYTSLTDMMLTLAECYETGAYYLNRDGYICEDECKAASVLRKYNADIGERALLTCQSLLLQPLDSSNSKLIGQVAEATMAITRFKDPRSVKLLLEASQYLSRAKGLCRDGVYSWVLKALGKICDFRALPPLTNALQDCSLLIRKEAQDALSDLRKSISK</sequence>
<dbReference type="InterPro" id="IPR016024">
    <property type="entry name" value="ARM-type_fold"/>
</dbReference>
<dbReference type="SUPFAM" id="SSF48371">
    <property type="entry name" value="ARM repeat"/>
    <property type="match status" value="1"/>
</dbReference>
<evidence type="ECO:0000259" key="5">
    <source>
        <dbReference type="SMART" id="SM00860"/>
    </source>
</evidence>
<evidence type="ECO:0000256" key="2">
    <source>
        <dbReference type="ARBA" id="ARBA00022549"/>
    </source>
</evidence>
<name>A0A139XBD3_9CYAN</name>
<evidence type="ECO:0000256" key="4">
    <source>
        <dbReference type="ARBA" id="ARBA00023239"/>
    </source>
</evidence>
<evidence type="ECO:0000256" key="3">
    <source>
        <dbReference type="ARBA" id="ARBA00022738"/>
    </source>
</evidence>
<gene>
    <name evidence="6" type="ORF">WA1_18560</name>
</gene>
<comment type="similarity">
    <text evidence="1">Belongs to the CpcE/RpcE/PecE family.</text>
</comment>
<feature type="domain" description="Knr4/Smi1-like" evidence="5">
    <location>
        <begin position="29"/>
        <end position="157"/>
    </location>
</feature>
<dbReference type="InterPro" id="IPR004155">
    <property type="entry name" value="PBS_lyase_HEAT"/>
</dbReference>
<dbReference type="Gene3D" id="1.25.10.10">
    <property type="entry name" value="Leucine-rich Repeat Variant"/>
    <property type="match status" value="1"/>
</dbReference>
<proteinExistence type="inferred from homology"/>
<organism evidence="6 7">
    <name type="scientific">Scytonema hofmannii PCC 7110</name>
    <dbReference type="NCBI Taxonomy" id="128403"/>
    <lineage>
        <taxon>Bacteria</taxon>
        <taxon>Bacillati</taxon>
        <taxon>Cyanobacteriota</taxon>
        <taxon>Cyanophyceae</taxon>
        <taxon>Nostocales</taxon>
        <taxon>Scytonemataceae</taxon>
        <taxon>Scytonema</taxon>
    </lineage>
</organism>
<keyword evidence="7" id="KW-1185">Reference proteome</keyword>
<dbReference type="SUPFAM" id="SSF160631">
    <property type="entry name" value="SMI1/KNR4-like"/>
    <property type="match status" value="1"/>
</dbReference>
<keyword evidence="4" id="KW-0456">Lyase</keyword>
<dbReference type="RefSeq" id="WP_017750047.1">
    <property type="nucleotide sequence ID" value="NZ_KQ976354.1"/>
</dbReference>
<dbReference type="Pfam" id="PF03130">
    <property type="entry name" value="HEAT_PBS"/>
    <property type="match status" value="1"/>
</dbReference>
<dbReference type="EMBL" id="ANNX02000020">
    <property type="protein sequence ID" value="KYC42010.1"/>
    <property type="molecule type" value="Genomic_DNA"/>
</dbReference>